<keyword evidence="2" id="KW-1185">Reference proteome</keyword>
<sequence length="117" mass="13537">MYHLISVYFTFSSPEFAARRFSNVVSSDYNRCSTPVVPPPCVKRNLRQVGSSFIQRSPAKRYLVIKCAFFLTLHSFNVSLNSSLLDQRCSLGKKKRKGIEKCLETIFGTRDKWLYEE</sequence>
<organism evidence="1 2">
    <name type="scientific">Nesidiocoris tenuis</name>
    <dbReference type="NCBI Taxonomy" id="355587"/>
    <lineage>
        <taxon>Eukaryota</taxon>
        <taxon>Metazoa</taxon>
        <taxon>Ecdysozoa</taxon>
        <taxon>Arthropoda</taxon>
        <taxon>Hexapoda</taxon>
        <taxon>Insecta</taxon>
        <taxon>Pterygota</taxon>
        <taxon>Neoptera</taxon>
        <taxon>Paraneoptera</taxon>
        <taxon>Hemiptera</taxon>
        <taxon>Heteroptera</taxon>
        <taxon>Panheteroptera</taxon>
        <taxon>Cimicomorpha</taxon>
        <taxon>Miridae</taxon>
        <taxon>Dicyphina</taxon>
        <taxon>Nesidiocoris</taxon>
    </lineage>
</organism>
<protein>
    <submittedName>
        <fullName evidence="1">Uncharacterized protein</fullName>
    </submittedName>
</protein>
<name>A0ABN7AGZ2_9HEMI</name>
<reference evidence="1 2" key="1">
    <citation type="submission" date="2023-09" db="EMBL/GenBank/DDBJ databases">
        <title>Nesidiocoris tenuis whole genome shotgun sequence.</title>
        <authorList>
            <person name="Shibata T."/>
            <person name="Shimoda M."/>
            <person name="Kobayashi T."/>
            <person name="Uehara T."/>
        </authorList>
    </citation>
    <scope>NUCLEOTIDE SEQUENCE [LARGE SCALE GENOMIC DNA]</scope>
    <source>
        <strain evidence="1 2">Japan</strain>
    </source>
</reference>
<gene>
    <name evidence="1" type="ORF">NTJ_03350</name>
</gene>
<evidence type="ECO:0000313" key="2">
    <source>
        <dbReference type="Proteomes" id="UP001307889"/>
    </source>
</evidence>
<evidence type="ECO:0000313" key="1">
    <source>
        <dbReference type="EMBL" id="BES90542.1"/>
    </source>
</evidence>
<dbReference type="Proteomes" id="UP001307889">
    <property type="component" value="Chromosome 2"/>
</dbReference>
<proteinExistence type="predicted"/>
<dbReference type="EMBL" id="AP028910">
    <property type="protein sequence ID" value="BES90542.1"/>
    <property type="molecule type" value="Genomic_DNA"/>
</dbReference>
<accession>A0ABN7AGZ2</accession>